<sequence>MGRKGFLIKLCLVLFIIVFLIFMLIKPKKEEIFIRKISRQEAYKRAMDIINFVWEYEPIKLYRQDIKLPNFLGDEKKIVVGIPYCWGGYISVDISNIKEVKNFKDALYKGYVPGNVLTEGLYKEKTAGLDCSGFVSAVFNLPEKISTKDMEKYFKYINENKIKPMDIYNAEGEHVFIYLKESYDKSGIITLEARHSKDSVDKTVVSYRSYEQIKKGQNGKKFKAMRYKGIIEDGIYIDMDDYEYNNLINKAYEAEFNKVYKGRIDYIEDVDFFKFYAYKDVLLKIYNLSPKVKVLLKNQKEEVLKEINLKGIYFLRLEKGVYYLEFKNLGFEYKNEYEFELK</sequence>
<reference evidence="3" key="1">
    <citation type="submission" date="2016-10" db="EMBL/GenBank/DDBJ databases">
        <authorList>
            <person name="Varghese N."/>
            <person name="Submissions S."/>
        </authorList>
    </citation>
    <scope>NUCLEOTIDE SEQUENCE [LARGE SCALE GENOMIC DNA]</scope>
    <source>
        <strain evidence="3">DSM 5463</strain>
    </source>
</reference>
<evidence type="ECO:0000256" key="1">
    <source>
        <dbReference type="SAM" id="Phobius"/>
    </source>
</evidence>
<evidence type="ECO:0000313" key="2">
    <source>
        <dbReference type="EMBL" id="SEF63333.1"/>
    </source>
</evidence>
<feature type="transmembrane region" description="Helical" evidence="1">
    <location>
        <begin position="6"/>
        <end position="25"/>
    </location>
</feature>
<name>A0A1H5TKP0_9CLOT</name>
<dbReference type="Gene3D" id="3.90.1720.10">
    <property type="entry name" value="endopeptidase domain like (from Nostoc punctiforme)"/>
    <property type="match status" value="1"/>
</dbReference>
<gene>
    <name evidence="2" type="ORF">SAMN05660865_00650</name>
</gene>
<accession>A0A1H5TKP0</accession>
<organism evidence="2 3">
    <name type="scientific">Caloramator fervidus</name>
    <dbReference type="NCBI Taxonomy" id="29344"/>
    <lineage>
        <taxon>Bacteria</taxon>
        <taxon>Bacillati</taxon>
        <taxon>Bacillota</taxon>
        <taxon>Clostridia</taxon>
        <taxon>Eubacteriales</taxon>
        <taxon>Clostridiaceae</taxon>
        <taxon>Caloramator</taxon>
    </lineage>
</organism>
<keyword evidence="1" id="KW-0472">Membrane</keyword>
<proteinExistence type="predicted"/>
<keyword evidence="3" id="KW-1185">Reference proteome</keyword>
<evidence type="ECO:0008006" key="4">
    <source>
        <dbReference type="Google" id="ProtNLM"/>
    </source>
</evidence>
<dbReference type="SUPFAM" id="SSF54001">
    <property type="entry name" value="Cysteine proteinases"/>
    <property type="match status" value="1"/>
</dbReference>
<evidence type="ECO:0000313" key="3">
    <source>
        <dbReference type="Proteomes" id="UP000242850"/>
    </source>
</evidence>
<protein>
    <recommendedName>
        <fullName evidence="4">NlpC/P60 family protein</fullName>
    </recommendedName>
</protein>
<dbReference type="AlphaFoldDB" id="A0A1H5TKP0"/>
<dbReference type="EMBL" id="FNUK01000006">
    <property type="protein sequence ID" value="SEF63333.1"/>
    <property type="molecule type" value="Genomic_DNA"/>
</dbReference>
<dbReference type="Gene3D" id="2.60.120.380">
    <property type="match status" value="1"/>
</dbReference>
<dbReference type="Proteomes" id="UP000242850">
    <property type="component" value="Unassembled WGS sequence"/>
</dbReference>
<dbReference type="OrthoDB" id="1665149at2"/>
<keyword evidence="1" id="KW-0812">Transmembrane</keyword>
<dbReference type="RefSeq" id="WP_103895655.1">
    <property type="nucleotide sequence ID" value="NZ_FNUK01000006.1"/>
</dbReference>
<keyword evidence="1" id="KW-1133">Transmembrane helix</keyword>
<dbReference type="InterPro" id="IPR038765">
    <property type="entry name" value="Papain-like_cys_pep_sf"/>
</dbReference>